<comment type="catalytic activity">
    <reaction evidence="1">
        <text>Hydrolysis of alkylated DNA, releasing 3-methyladenine, 3-methylguanine, 7-methylguanine and 7-methyladenine.</text>
        <dbReference type="EC" id="3.2.2.21"/>
    </reaction>
</comment>
<dbReference type="PANTHER" id="PTHR43003">
    <property type="entry name" value="DNA-3-METHYLADENINE GLYCOSYLASE"/>
    <property type="match status" value="1"/>
</dbReference>
<gene>
    <name evidence="8" type="ORF">A3D71_02695</name>
</gene>
<feature type="compositionally biased region" description="Basic and acidic residues" evidence="6">
    <location>
        <begin position="204"/>
        <end position="215"/>
    </location>
</feature>
<feature type="domain" description="HhH-GPD" evidence="7">
    <location>
        <begin position="47"/>
        <end position="202"/>
    </location>
</feature>
<evidence type="ECO:0000256" key="2">
    <source>
        <dbReference type="ARBA" id="ARBA00010817"/>
    </source>
</evidence>
<organism evidence="8 9">
    <name type="scientific">Candidatus Kaiserbacteria bacterium RIFCSPHIGHO2_02_FULL_55_20</name>
    <dbReference type="NCBI Taxonomy" id="1798497"/>
    <lineage>
        <taxon>Bacteria</taxon>
        <taxon>Candidatus Kaiseribacteriota</taxon>
    </lineage>
</organism>
<reference evidence="8 9" key="1">
    <citation type="journal article" date="2016" name="Nat. Commun.">
        <title>Thousands of microbial genomes shed light on interconnected biogeochemical processes in an aquifer system.</title>
        <authorList>
            <person name="Anantharaman K."/>
            <person name="Brown C.T."/>
            <person name="Hug L.A."/>
            <person name="Sharon I."/>
            <person name="Castelle C.J."/>
            <person name="Probst A.J."/>
            <person name="Thomas B.C."/>
            <person name="Singh A."/>
            <person name="Wilkins M.J."/>
            <person name="Karaoz U."/>
            <person name="Brodie E.L."/>
            <person name="Williams K.H."/>
            <person name="Hubbard S.S."/>
            <person name="Banfield J.F."/>
        </authorList>
    </citation>
    <scope>NUCLEOTIDE SEQUENCE [LARGE SCALE GENOMIC DNA]</scope>
</reference>
<dbReference type="GO" id="GO:0008725">
    <property type="term" value="F:DNA-3-methyladenine glycosylase activity"/>
    <property type="evidence" value="ECO:0007669"/>
    <property type="project" value="TreeGrafter"/>
</dbReference>
<dbReference type="Proteomes" id="UP000177652">
    <property type="component" value="Unassembled WGS sequence"/>
</dbReference>
<evidence type="ECO:0000256" key="3">
    <source>
        <dbReference type="ARBA" id="ARBA00012000"/>
    </source>
</evidence>
<dbReference type="GO" id="GO:0032993">
    <property type="term" value="C:protein-DNA complex"/>
    <property type="evidence" value="ECO:0007669"/>
    <property type="project" value="TreeGrafter"/>
</dbReference>
<proteinExistence type="inferred from homology"/>
<accession>A0A1F6DXK9</accession>
<dbReference type="InterPro" id="IPR003265">
    <property type="entry name" value="HhH-GPD_domain"/>
</dbReference>
<evidence type="ECO:0000259" key="7">
    <source>
        <dbReference type="SMART" id="SM00478"/>
    </source>
</evidence>
<comment type="caution">
    <text evidence="8">The sequence shown here is derived from an EMBL/GenBank/DDBJ whole genome shotgun (WGS) entry which is preliminary data.</text>
</comment>
<dbReference type="AlphaFoldDB" id="A0A1F6DXK9"/>
<dbReference type="STRING" id="1798497.A3D71_02695"/>
<feature type="region of interest" description="Disordered" evidence="6">
    <location>
        <begin position="204"/>
        <end position="231"/>
    </location>
</feature>
<dbReference type="GO" id="GO:0006307">
    <property type="term" value="P:DNA alkylation repair"/>
    <property type="evidence" value="ECO:0007669"/>
    <property type="project" value="TreeGrafter"/>
</dbReference>
<dbReference type="GO" id="GO:0032131">
    <property type="term" value="F:alkylated DNA binding"/>
    <property type="evidence" value="ECO:0007669"/>
    <property type="project" value="TreeGrafter"/>
</dbReference>
<dbReference type="InterPro" id="IPR011257">
    <property type="entry name" value="DNA_glycosylase"/>
</dbReference>
<sequence>MATKPNFGESIRTLQREKRFAALVVKYGVPDLKRKGKPFQALVRAIIGQQVSGAAARTIFARFLTLFPTGKFPTPETVSAIPLEKMRAAGLSGQKTSYIKDLAEKFSDGTIRYRMLSKMTSDELVEHLVQVKGIGVWTVHMFLIFTLNRPDILPTGDLGIRKGFQTLYKLKDLPDHAQMERLALPWRAHASVASWYLWRVADSARPKPRAKEGGAKLKPRPVSRSTRRRRK</sequence>
<evidence type="ECO:0000256" key="4">
    <source>
        <dbReference type="ARBA" id="ARBA00022763"/>
    </source>
</evidence>
<dbReference type="FunFam" id="1.10.340.30:FF:000004">
    <property type="entry name" value="DNA-3-methyladenine glycosylase II"/>
    <property type="match status" value="1"/>
</dbReference>
<evidence type="ECO:0000256" key="6">
    <source>
        <dbReference type="SAM" id="MobiDB-lite"/>
    </source>
</evidence>
<keyword evidence="4" id="KW-0227">DNA damage</keyword>
<name>A0A1F6DXK9_9BACT</name>
<dbReference type="EC" id="3.2.2.21" evidence="3"/>
<dbReference type="PANTHER" id="PTHR43003:SF5">
    <property type="entry name" value="DNA-3-METHYLADENINE GLYCOSYLASE"/>
    <property type="match status" value="1"/>
</dbReference>
<dbReference type="GO" id="GO:0006285">
    <property type="term" value="P:base-excision repair, AP site formation"/>
    <property type="evidence" value="ECO:0007669"/>
    <property type="project" value="TreeGrafter"/>
</dbReference>
<dbReference type="Gene3D" id="1.10.1670.40">
    <property type="match status" value="1"/>
</dbReference>
<protein>
    <recommendedName>
        <fullName evidence="3">DNA-3-methyladenine glycosylase II</fullName>
        <ecNumber evidence="3">3.2.2.21</ecNumber>
    </recommendedName>
</protein>
<dbReference type="GO" id="GO:0043916">
    <property type="term" value="F:DNA-7-methylguanine glycosylase activity"/>
    <property type="evidence" value="ECO:0007669"/>
    <property type="project" value="TreeGrafter"/>
</dbReference>
<dbReference type="SMART" id="SM00478">
    <property type="entry name" value="ENDO3c"/>
    <property type="match status" value="1"/>
</dbReference>
<evidence type="ECO:0000256" key="1">
    <source>
        <dbReference type="ARBA" id="ARBA00000086"/>
    </source>
</evidence>
<evidence type="ECO:0000313" key="9">
    <source>
        <dbReference type="Proteomes" id="UP000177652"/>
    </source>
</evidence>
<evidence type="ECO:0000313" key="8">
    <source>
        <dbReference type="EMBL" id="OGG65732.1"/>
    </source>
</evidence>
<dbReference type="InterPro" id="IPR051912">
    <property type="entry name" value="Alkylbase_DNA_Glycosylase/TA"/>
</dbReference>
<dbReference type="CDD" id="cd00056">
    <property type="entry name" value="ENDO3c"/>
    <property type="match status" value="1"/>
</dbReference>
<feature type="compositionally biased region" description="Basic residues" evidence="6">
    <location>
        <begin position="217"/>
        <end position="231"/>
    </location>
</feature>
<evidence type="ECO:0000256" key="5">
    <source>
        <dbReference type="ARBA" id="ARBA00023204"/>
    </source>
</evidence>
<dbReference type="EMBL" id="MFLK01000034">
    <property type="protein sequence ID" value="OGG65732.1"/>
    <property type="molecule type" value="Genomic_DNA"/>
</dbReference>
<dbReference type="SUPFAM" id="SSF48150">
    <property type="entry name" value="DNA-glycosylase"/>
    <property type="match status" value="1"/>
</dbReference>
<dbReference type="Gene3D" id="1.10.340.30">
    <property type="entry name" value="Hypothetical protein, domain 2"/>
    <property type="match status" value="1"/>
</dbReference>
<dbReference type="Pfam" id="PF00730">
    <property type="entry name" value="HhH-GPD"/>
    <property type="match status" value="1"/>
</dbReference>
<comment type="similarity">
    <text evidence="2">Belongs to the alkylbase DNA glycosidase AlkA family.</text>
</comment>
<keyword evidence="5" id="KW-0234">DNA repair</keyword>